<dbReference type="GO" id="GO:0016192">
    <property type="term" value="P:vesicle-mediated transport"/>
    <property type="evidence" value="ECO:0007669"/>
    <property type="project" value="UniProtKB-ARBA"/>
</dbReference>
<dbReference type="InterPro" id="IPR036055">
    <property type="entry name" value="LDL_receptor-like_sf"/>
</dbReference>
<keyword evidence="6 7" id="KW-1015">Disulfide bond</keyword>
<feature type="compositionally biased region" description="Low complexity" evidence="8">
    <location>
        <begin position="559"/>
        <end position="572"/>
    </location>
</feature>
<evidence type="ECO:0000313" key="11">
    <source>
        <dbReference type="EMBL" id="CAH1104231.1"/>
    </source>
</evidence>
<accession>A0A9P0CU05</accession>
<dbReference type="InterPro" id="IPR050685">
    <property type="entry name" value="LDLR"/>
</dbReference>
<evidence type="ECO:0000256" key="1">
    <source>
        <dbReference type="ARBA" id="ARBA00004167"/>
    </source>
</evidence>
<gene>
    <name evidence="11" type="ORF">PSYICH_LOCUS5014</name>
</gene>
<dbReference type="InterPro" id="IPR035914">
    <property type="entry name" value="Sperma_CUB_dom_sf"/>
</dbReference>
<reference evidence="11" key="1">
    <citation type="submission" date="2022-01" db="EMBL/GenBank/DDBJ databases">
        <authorList>
            <person name="King R."/>
        </authorList>
    </citation>
    <scope>NUCLEOTIDE SEQUENCE</scope>
</reference>
<comment type="subcellular location">
    <subcellularLocation>
        <location evidence="1">Membrane</location>
        <topology evidence="1">Single-pass membrane protein</topology>
    </subcellularLocation>
</comment>
<evidence type="ECO:0000313" key="12">
    <source>
        <dbReference type="Proteomes" id="UP001153636"/>
    </source>
</evidence>
<evidence type="ECO:0000256" key="2">
    <source>
        <dbReference type="ARBA" id="ARBA00022692"/>
    </source>
</evidence>
<feature type="chain" id="PRO_5040386288" description="CUB domain-containing protein" evidence="10">
    <location>
        <begin position="20"/>
        <end position="594"/>
    </location>
</feature>
<evidence type="ECO:0000256" key="9">
    <source>
        <dbReference type="SAM" id="Phobius"/>
    </source>
</evidence>
<dbReference type="Gene3D" id="4.10.400.10">
    <property type="entry name" value="Low-density Lipoprotein Receptor"/>
    <property type="match status" value="2"/>
</dbReference>
<evidence type="ECO:0000256" key="6">
    <source>
        <dbReference type="ARBA" id="ARBA00023157"/>
    </source>
</evidence>
<feature type="transmembrane region" description="Helical" evidence="9">
    <location>
        <begin position="253"/>
        <end position="278"/>
    </location>
</feature>
<dbReference type="PROSITE" id="PS50068">
    <property type="entry name" value="LDLRA_2"/>
    <property type="match status" value="2"/>
</dbReference>
<evidence type="ECO:0000256" key="4">
    <source>
        <dbReference type="ARBA" id="ARBA00022989"/>
    </source>
</evidence>
<evidence type="ECO:0000256" key="3">
    <source>
        <dbReference type="ARBA" id="ARBA00022737"/>
    </source>
</evidence>
<keyword evidence="3" id="KW-0677">Repeat</keyword>
<evidence type="ECO:0000256" key="10">
    <source>
        <dbReference type="SAM" id="SignalP"/>
    </source>
</evidence>
<dbReference type="Proteomes" id="UP001153636">
    <property type="component" value="Chromosome 16"/>
</dbReference>
<evidence type="ECO:0008006" key="13">
    <source>
        <dbReference type="Google" id="ProtNLM"/>
    </source>
</evidence>
<dbReference type="Gene3D" id="2.60.120.290">
    <property type="entry name" value="Spermadhesin, CUB domain"/>
    <property type="match status" value="1"/>
</dbReference>
<dbReference type="EMBL" id="OV651828">
    <property type="protein sequence ID" value="CAH1104231.1"/>
    <property type="molecule type" value="Genomic_DNA"/>
</dbReference>
<feature type="signal peptide" evidence="10">
    <location>
        <begin position="1"/>
        <end position="19"/>
    </location>
</feature>
<feature type="region of interest" description="Disordered" evidence="8">
    <location>
        <begin position="447"/>
        <end position="467"/>
    </location>
</feature>
<organism evidence="11 12">
    <name type="scientific">Psylliodes chrysocephalus</name>
    <dbReference type="NCBI Taxonomy" id="3402493"/>
    <lineage>
        <taxon>Eukaryota</taxon>
        <taxon>Metazoa</taxon>
        <taxon>Ecdysozoa</taxon>
        <taxon>Arthropoda</taxon>
        <taxon>Hexapoda</taxon>
        <taxon>Insecta</taxon>
        <taxon>Pterygota</taxon>
        <taxon>Neoptera</taxon>
        <taxon>Endopterygota</taxon>
        <taxon>Coleoptera</taxon>
        <taxon>Polyphaga</taxon>
        <taxon>Cucujiformia</taxon>
        <taxon>Chrysomeloidea</taxon>
        <taxon>Chrysomelidae</taxon>
        <taxon>Galerucinae</taxon>
        <taxon>Alticini</taxon>
        <taxon>Psylliodes</taxon>
    </lineage>
</organism>
<dbReference type="CDD" id="cd00112">
    <property type="entry name" value="LDLa"/>
    <property type="match status" value="2"/>
</dbReference>
<keyword evidence="2 9" id="KW-0812">Transmembrane</keyword>
<dbReference type="SUPFAM" id="SSF57424">
    <property type="entry name" value="LDL receptor-like module"/>
    <property type="match status" value="2"/>
</dbReference>
<sequence>MTLLQIVLILSIIANFSESCGVKTLNGPEGQIKYNSPDSEQKNCTWMILPLPNTITTLRLLDLNLDECLTKDRCCLTLTSNEDILFALCNSELNQPVVITSRNNNITLAVESLGIYLKIWITFTSRNNQECSNFEYQCLDKSGCYNSTHLCTEDIICIDHSDYLGCSPCRSTTTVCNRYSNECYDPTKRCDGILDCTSGEDELNCSTLCPRLIKCPLENKCFNLSQICDFTYDCLDGFDEKDCSQKDLGLKSLAFTAMFLLCSIGCTLFVCMIFRWIILKRDMDRFLQNSPEFPLQPFEGPGAPNSESRPDESLDSEFRQGGEIFEHYMVAIRRKERRDRFIQAGTGIVPKYSHLDLDGDNELIVLASLNVPTDMCIGLNISDSSRDTLLAMSDRASTPSSCGDYSETYSQRVNSKFLNVRQAYGASVSMPSTSIGCGDMLPTKEANFQARRRRRSKSSSYSGTSADREVRKCTTTVIIEKDGVTKKYSAPIKRVAWLSPPRQMCCSDELHEVKVEEPVARDSAMWVDVEDLQFRHTNRRLLPRSQRTLKNPRTKTPRSSKTSRTPRTPKTPTSRKRFGYLCGSKVSKKNNSWF</sequence>
<evidence type="ECO:0000256" key="8">
    <source>
        <dbReference type="SAM" id="MobiDB-lite"/>
    </source>
</evidence>
<evidence type="ECO:0000256" key="5">
    <source>
        <dbReference type="ARBA" id="ARBA00023136"/>
    </source>
</evidence>
<dbReference type="SMART" id="SM00192">
    <property type="entry name" value="LDLa"/>
    <property type="match status" value="3"/>
</dbReference>
<evidence type="ECO:0000256" key="7">
    <source>
        <dbReference type="PROSITE-ProRule" id="PRU00124"/>
    </source>
</evidence>
<dbReference type="PRINTS" id="PR00261">
    <property type="entry name" value="LDLRECEPTOR"/>
</dbReference>
<feature type="disulfide bond" evidence="7">
    <location>
        <begin position="190"/>
        <end position="205"/>
    </location>
</feature>
<dbReference type="AlphaFoldDB" id="A0A9P0CU05"/>
<dbReference type="PANTHER" id="PTHR24270">
    <property type="entry name" value="LOW-DENSITY LIPOPROTEIN RECEPTOR-RELATED"/>
    <property type="match status" value="1"/>
</dbReference>
<feature type="disulfide bond" evidence="7">
    <location>
        <begin position="228"/>
        <end position="243"/>
    </location>
</feature>
<keyword evidence="4 9" id="KW-1133">Transmembrane helix</keyword>
<dbReference type="PANTHER" id="PTHR24270:SF8">
    <property type="entry name" value="LD11117P-RELATED"/>
    <property type="match status" value="1"/>
</dbReference>
<feature type="region of interest" description="Disordered" evidence="8">
    <location>
        <begin position="295"/>
        <end position="315"/>
    </location>
</feature>
<keyword evidence="5 9" id="KW-0472">Membrane</keyword>
<dbReference type="InterPro" id="IPR002172">
    <property type="entry name" value="LDrepeatLR_classA_rpt"/>
</dbReference>
<protein>
    <recommendedName>
        <fullName evidence="13">CUB domain-containing protein</fullName>
    </recommendedName>
</protein>
<proteinExistence type="predicted"/>
<dbReference type="SUPFAM" id="SSF49854">
    <property type="entry name" value="Spermadhesin, CUB domain"/>
    <property type="match status" value="1"/>
</dbReference>
<name>A0A9P0CU05_9CUCU</name>
<keyword evidence="10" id="KW-0732">Signal</keyword>
<keyword evidence="12" id="KW-1185">Reference proteome</keyword>
<feature type="region of interest" description="Disordered" evidence="8">
    <location>
        <begin position="538"/>
        <end position="579"/>
    </location>
</feature>
<dbReference type="GO" id="GO:0005886">
    <property type="term" value="C:plasma membrane"/>
    <property type="evidence" value="ECO:0007669"/>
    <property type="project" value="TreeGrafter"/>
</dbReference>
<dbReference type="OrthoDB" id="9988974at2759"/>
<comment type="caution">
    <text evidence="7">Lacks conserved residue(s) required for the propagation of feature annotation.</text>
</comment>